<name>A0A2T7NUC2_POMCA</name>
<dbReference type="AlphaFoldDB" id="A0A2T7NUC2"/>
<keyword evidence="1" id="KW-0472">Membrane</keyword>
<evidence type="ECO:0000256" key="1">
    <source>
        <dbReference type="SAM" id="Phobius"/>
    </source>
</evidence>
<proteinExistence type="predicted"/>
<keyword evidence="1" id="KW-0812">Transmembrane</keyword>
<evidence type="ECO:0000313" key="2">
    <source>
        <dbReference type="EMBL" id="PVD24777.1"/>
    </source>
</evidence>
<accession>A0A2T7NUC2</accession>
<reference evidence="2 3" key="1">
    <citation type="submission" date="2018-04" db="EMBL/GenBank/DDBJ databases">
        <title>The genome of golden apple snail Pomacea canaliculata provides insight into stress tolerance and invasive adaptation.</title>
        <authorList>
            <person name="Liu C."/>
            <person name="Liu B."/>
            <person name="Ren Y."/>
            <person name="Zhang Y."/>
            <person name="Wang H."/>
            <person name="Li S."/>
            <person name="Jiang F."/>
            <person name="Yin L."/>
            <person name="Zhang G."/>
            <person name="Qian W."/>
            <person name="Fan W."/>
        </authorList>
    </citation>
    <scope>NUCLEOTIDE SEQUENCE [LARGE SCALE GENOMIC DNA]</scope>
    <source>
        <strain evidence="2">SZHN2017</strain>
        <tissue evidence="2">Muscle</tissue>
    </source>
</reference>
<gene>
    <name evidence="2" type="ORF">C0Q70_15263</name>
</gene>
<keyword evidence="3" id="KW-1185">Reference proteome</keyword>
<keyword evidence="1" id="KW-1133">Transmembrane helix</keyword>
<organism evidence="2 3">
    <name type="scientific">Pomacea canaliculata</name>
    <name type="common">Golden apple snail</name>
    <dbReference type="NCBI Taxonomy" id="400727"/>
    <lineage>
        <taxon>Eukaryota</taxon>
        <taxon>Metazoa</taxon>
        <taxon>Spiralia</taxon>
        <taxon>Lophotrochozoa</taxon>
        <taxon>Mollusca</taxon>
        <taxon>Gastropoda</taxon>
        <taxon>Caenogastropoda</taxon>
        <taxon>Architaenioglossa</taxon>
        <taxon>Ampullarioidea</taxon>
        <taxon>Ampullariidae</taxon>
        <taxon>Pomacea</taxon>
    </lineage>
</organism>
<dbReference type="EMBL" id="PZQS01000009">
    <property type="protein sequence ID" value="PVD24777.1"/>
    <property type="molecule type" value="Genomic_DNA"/>
</dbReference>
<dbReference type="Proteomes" id="UP000245119">
    <property type="component" value="Linkage Group LG9"/>
</dbReference>
<evidence type="ECO:0000313" key="3">
    <source>
        <dbReference type="Proteomes" id="UP000245119"/>
    </source>
</evidence>
<feature type="transmembrane region" description="Helical" evidence="1">
    <location>
        <begin position="45"/>
        <end position="72"/>
    </location>
</feature>
<protein>
    <submittedName>
        <fullName evidence="2">Uncharacterized protein</fullName>
    </submittedName>
</protein>
<comment type="caution">
    <text evidence="2">The sequence shown here is derived from an EMBL/GenBank/DDBJ whole genome shotgun (WGS) entry which is preliminary data.</text>
</comment>
<sequence>MHLSQVTRPTLGTGTPRLAFRVVATRCVCMALDDVDTPPEEFSSIIAFSFFSSSSFCCVVCVGFAVVVFCFVDDYDAAVYCVSVDSAAVFRSPVDRRRCCNKI</sequence>